<dbReference type="Proteomes" id="UP000807306">
    <property type="component" value="Unassembled WGS sequence"/>
</dbReference>
<dbReference type="EMBL" id="MU157899">
    <property type="protein sequence ID" value="KAF9524381.1"/>
    <property type="molecule type" value="Genomic_DNA"/>
</dbReference>
<proteinExistence type="predicted"/>
<comment type="caution">
    <text evidence="2">The sequence shown here is derived from an EMBL/GenBank/DDBJ whole genome shotgun (WGS) entry which is preliminary data.</text>
</comment>
<feature type="domain" description="XPG-I" evidence="1">
    <location>
        <begin position="92"/>
        <end position="135"/>
    </location>
</feature>
<dbReference type="GO" id="GO:0017108">
    <property type="term" value="F:5'-flap endonuclease activity"/>
    <property type="evidence" value="ECO:0007669"/>
    <property type="project" value="TreeGrafter"/>
</dbReference>
<keyword evidence="3" id="KW-1185">Reference proteome</keyword>
<evidence type="ECO:0000313" key="3">
    <source>
        <dbReference type="Proteomes" id="UP000807306"/>
    </source>
</evidence>
<gene>
    <name evidence="2" type="ORF">CPB83DRAFT_773806</name>
</gene>
<name>A0A9P6E819_9AGAR</name>
<reference evidence="2" key="1">
    <citation type="submission" date="2020-11" db="EMBL/GenBank/DDBJ databases">
        <authorList>
            <consortium name="DOE Joint Genome Institute"/>
            <person name="Ahrendt S."/>
            <person name="Riley R."/>
            <person name="Andreopoulos W."/>
            <person name="Labutti K."/>
            <person name="Pangilinan J."/>
            <person name="Ruiz-Duenas F.J."/>
            <person name="Barrasa J.M."/>
            <person name="Sanchez-Garcia M."/>
            <person name="Camarero S."/>
            <person name="Miyauchi S."/>
            <person name="Serrano A."/>
            <person name="Linde D."/>
            <person name="Babiker R."/>
            <person name="Drula E."/>
            <person name="Ayuso-Fernandez I."/>
            <person name="Pacheco R."/>
            <person name="Padilla G."/>
            <person name="Ferreira P."/>
            <person name="Barriuso J."/>
            <person name="Kellner H."/>
            <person name="Castanera R."/>
            <person name="Alfaro M."/>
            <person name="Ramirez L."/>
            <person name="Pisabarro A.G."/>
            <person name="Kuo A."/>
            <person name="Tritt A."/>
            <person name="Lipzen A."/>
            <person name="He G."/>
            <person name="Yan M."/>
            <person name="Ng V."/>
            <person name="Cullen D."/>
            <person name="Martin F."/>
            <person name="Rosso M.-N."/>
            <person name="Henrissat B."/>
            <person name="Hibbett D."/>
            <person name="Martinez A.T."/>
            <person name="Grigoriev I.V."/>
        </authorList>
    </citation>
    <scope>NUCLEOTIDE SEQUENCE</scope>
    <source>
        <strain evidence="2">CBS 506.95</strain>
    </source>
</reference>
<dbReference type="Gene3D" id="3.40.50.1010">
    <property type="entry name" value="5'-nuclease"/>
    <property type="match status" value="1"/>
</dbReference>
<dbReference type="AlphaFoldDB" id="A0A9P6E819"/>
<dbReference type="GO" id="GO:0006974">
    <property type="term" value="P:DNA damage response"/>
    <property type="evidence" value="ECO:0007669"/>
    <property type="project" value="UniProtKB-ARBA"/>
</dbReference>
<evidence type="ECO:0000259" key="1">
    <source>
        <dbReference type="Pfam" id="PF00867"/>
    </source>
</evidence>
<dbReference type="InterPro" id="IPR006086">
    <property type="entry name" value="XPG-I_dom"/>
</dbReference>
<accession>A0A9P6E819</accession>
<dbReference type="SUPFAM" id="SSF88723">
    <property type="entry name" value="PIN domain-like"/>
    <property type="match status" value="1"/>
</dbReference>
<dbReference type="PANTHER" id="PTHR11081">
    <property type="entry name" value="FLAP ENDONUCLEASE FAMILY MEMBER"/>
    <property type="match status" value="1"/>
</dbReference>
<organism evidence="2 3">
    <name type="scientific">Crepidotus variabilis</name>
    <dbReference type="NCBI Taxonomy" id="179855"/>
    <lineage>
        <taxon>Eukaryota</taxon>
        <taxon>Fungi</taxon>
        <taxon>Dikarya</taxon>
        <taxon>Basidiomycota</taxon>
        <taxon>Agaricomycotina</taxon>
        <taxon>Agaricomycetes</taxon>
        <taxon>Agaricomycetidae</taxon>
        <taxon>Agaricales</taxon>
        <taxon>Agaricineae</taxon>
        <taxon>Crepidotaceae</taxon>
        <taxon>Crepidotus</taxon>
    </lineage>
</organism>
<dbReference type="PANTHER" id="PTHR11081:SF59">
    <property type="entry name" value="FI23547P1"/>
    <property type="match status" value="1"/>
</dbReference>
<evidence type="ECO:0000313" key="2">
    <source>
        <dbReference type="EMBL" id="KAF9524381.1"/>
    </source>
</evidence>
<dbReference type="OrthoDB" id="3005703at2759"/>
<dbReference type="Pfam" id="PF00867">
    <property type="entry name" value="XPG_I"/>
    <property type="match status" value="1"/>
</dbReference>
<dbReference type="InterPro" id="IPR006084">
    <property type="entry name" value="XPG/Rad2"/>
</dbReference>
<dbReference type="InterPro" id="IPR029060">
    <property type="entry name" value="PIN-like_dom_sf"/>
</dbReference>
<protein>
    <recommendedName>
        <fullName evidence="1">XPG-I domain-containing protein</fullName>
    </recommendedName>
</protein>
<sequence length="329" mass="37011">MIDTILTVSPHVPLLEAFFLELCTFLNNNVVVIFVRDSSGPDRQDKYRYAETSDQQHDEKGFPWWVQPCQELIQYFNFNFYRVCTFLTQQTCAIAPCEADAELAKLNGLGLVDVIIVRDADVFALGALCVLRRIRLPHTYAVYTADAIEHVDGVQLTHGGIFLYSLLKGNRYSNPFNDLSYETAFELARSGLGDDLVNILVAHNTTGSLSSIPANEIRAWIDNFQVEMVSNSSGYLTSPMPELAARLPRLFPFQGISMYSRPMSSWTPPFTPPDSSLWTPREPVISKIAEFCSSHLGWMTALDLARKFATSLWTGVLLRLLSSVSLYQF</sequence>